<proteinExistence type="inferred from homology"/>
<organism evidence="8 9">
    <name type="scientific">Trichomonascus ciferrii</name>
    <dbReference type="NCBI Taxonomy" id="44093"/>
    <lineage>
        <taxon>Eukaryota</taxon>
        <taxon>Fungi</taxon>
        <taxon>Dikarya</taxon>
        <taxon>Ascomycota</taxon>
        <taxon>Saccharomycotina</taxon>
        <taxon>Dipodascomycetes</taxon>
        <taxon>Dipodascales</taxon>
        <taxon>Trichomonascaceae</taxon>
        <taxon>Trichomonascus</taxon>
        <taxon>Trichomonascus ciferrii complex</taxon>
    </lineage>
</organism>
<reference evidence="8" key="1">
    <citation type="journal article" date="2019" name="G3 (Bethesda)">
        <title>Genome Assemblies of Two Rare Opportunistic Yeast Pathogens: Diutina rugosa (syn. Candida rugosa) and Trichomonascus ciferrii (syn. Candida ciferrii).</title>
        <authorList>
            <person name="Mixao V."/>
            <person name="Saus E."/>
            <person name="Hansen A.P."/>
            <person name="Lass-Florl C."/>
            <person name="Gabaldon T."/>
        </authorList>
    </citation>
    <scope>NUCLEOTIDE SEQUENCE</scope>
    <source>
        <strain evidence="8">CBS 4856</strain>
    </source>
</reference>
<dbReference type="Gene3D" id="3.40.50.12780">
    <property type="entry name" value="N-terminal domain of ligase-like"/>
    <property type="match status" value="1"/>
</dbReference>
<dbReference type="GO" id="GO:0004467">
    <property type="term" value="F:long-chain fatty acid-CoA ligase activity"/>
    <property type="evidence" value="ECO:0007669"/>
    <property type="project" value="UniProtKB-EC"/>
</dbReference>
<dbReference type="VEuPathDB" id="FungiDB:TRICI_001864"/>
<dbReference type="SUPFAM" id="SSF56801">
    <property type="entry name" value="Acetyl-CoA synthetase-like"/>
    <property type="match status" value="1"/>
</dbReference>
<dbReference type="GO" id="GO:0005886">
    <property type="term" value="C:plasma membrane"/>
    <property type="evidence" value="ECO:0007669"/>
    <property type="project" value="TreeGrafter"/>
</dbReference>
<evidence type="ECO:0000256" key="3">
    <source>
        <dbReference type="ARBA" id="ARBA00022741"/>
    </source>
</evidence>
<dbReference type="InterPro" id="IPR000873">
    <property type="entry name" value="AMP-dep_synth/lig_dom"/>
</dbReference>
<comment type="caution">
    <text evidence="8">The sequence shown here is derived from an EMBL/GenBank/DDBJ whole genome shotgun (WGS) entry which is preliminary data.</text>
</comment>
<dbReference type="EMBL" id="SWFS01000128">
    <property type="protein sequence ID" value="KAA8916049.1"/>
    <property type="molecule type" value="Genomic_DNA"/>
</dbReference>
<evidence type="ECO:0000313" key="8">
    <source>
        <dbReference type="EMBL" id="KAA8916049.1"/>
    </source>
</evidence>
<keyword evidence="2" id="KW-0436">Ligase</keyword>
<dbReference type="GO" id="GO:0005783">
    <property type="term" value="C:endoplasmic reticulum"/>
    <property type="evidence" value="ECO:0007669"/>
    <property type="project" value="TreeGrafter"/>
</dbReference>
<gene>
    <name evidence="8" type="ORF">TRICI_001864</name>
</gene>
<feature type="region of interest" description="Disordered" evidence="6">
    <location>
        <begin position="1"/>
        <end position="27"/>
    </location>
</feature>
<dbReference type="Pfam" id="PF00501">
    <property type="entry name" value="AMP-binding"/>
    <property type="match status" value="1"/>
</dbReference>
<comment type="similarity">
    <text evidence="1">Belongs to the ATP-dependent AMP-binding enzyme family.</text>
</comment>
<evidence type="ECO:0000256" key="6">
    <source>
        <dbReference type="SAM" id="MobiDB-lite"/>
    </source>
</evidence>
<evidence type="ECO:0000256" key="1">
    <source>
        <dbReference type="ARBA" id="ARBA00006432"/>
    </source>
</evidence>
<dbReference type="PROSITE" id="PS00455">
    <property type="entry name" value="AMP_BINDING"/>
    <property type="match status" value="1"/>
</dbReference>
<evidence type="ECO:0000256" key="5">
    <source>
        <dbReference type="ARBA" id="ARBA00036813"/>
    </source>
</evidence>
<keyword evidence="9" id="KW-1185">Reference proteome</keyword>
<evidence type="ECO:0000256" key="2">
    <source>
        <dbReference type="ARBA" id="ARBA00022598"/>
    </source>
</evidence>
<dbReference type="GO" id="GO:0035336">
    <property type="term" value="P:long-chain fatty-acyl-CoA metabolic process"/>
    <property type="evidence" value="ECO:0007669"/>
    <property type="project" value="TreeGrafter"/>
</dbReference>
<accession>A0A642V8L5</accession>
<name>A0A642V8L5_9ASCO</name>
<dbReference type="InterPro" id="IPR042099">
    <property type="entry name" value="ANL_N_sf"/>
</dbReference>
<dbReference type="PANTHER" id="PTHR43272:SF83">
    <property type="entry name" value="ACYL-COA SYNTHETASE LONG-CHAIN, ISOFORM J"/>
    <property type="match status" value="1"/>
</dbReference>
<dbReference type="GO" id="GO:0005811">
    <property type="term" value="C:lipid droplet"/>
    <property type="evidence" value="ECO:0007669"/>
    <property type="project" value="TreeGrafter"/>
</dbReference>
<feature type="domain" description="AMP-dependent synthetase/ligase" evidence="7">
    <location>
        <begin position="96"/>
        <end position="507"/>
    </location>
</feature>
<dbReference type="PANTHER" id="PTHR43272">
    <property type="entry name" value="LONG-CHAIN-FATTY-ACID--COA LIGASE"/>
    <property type="match status" value="1"/>
</dbReference>
<dbReference type="OrthoDB" id="1700726at2759"/>
<evidence type="ECO:0000313" key="9">
    <source>
        <dbReference type="Proteomes" id="UP000761534"/>
    </source>
</evidence>
<dbReference type="InterPro" id="IPR020845">
    <property type="entry name" value="AMP-binding_CS"/>
</dbReference>
<sequence length="683" mass="75135">MGKKVFSVPVGEAKEGETAPRHNVGAKNGLWKTPDNIPEITTIYTLLQWAVKQYGSKSAMGWRTIVDIHEETKEITKVVDGQEQTVEKKWQYFELSPYKYISFNQLANVVSDYAAGLIHIGIKPSGEERFHIYAQTSAQWLQTALACNSQGIPCVTAYDTLGEEGLTHSLLQTETVGVFCDNDILHTLARPLQKATSIRVIVCRDDIADPDSDPSVQAILDARPDVKIYSYNQVIALGKENPTPANPPKPEDTALIMYTSGSTGTPKGVVLLNKTVVAGVAGATGNIPRKLINTKDRLLAFLPLAHILEFTFELACIFWGGTLGYGTVKTISDVSVKNCVGDIREFKPTIMVGVPAVWENVKKGILHKVKENPPIVQKIFWGAYHTKQKLSSMGIPVPFVDNLIFKKVKDATGGCLRLTLNGGAPLASDTQEFLSTLICPLLIGYGLTETNANTTLMTPSSFEIGCQGEPTHGVALKLIDVPDAGYFAKNNQGEILVKGDPVSPHYFNNEEETKKSYTEDGWFMTGDIGEWTDNGLIRIVDRKKNLVKTLNGEYIAIEKLESTYRSNTFVSNICVYADQSKVKPVAIVVPRDQAVNSLCKELGIDFHEDVAHDPKVVKAIHKSLLETGKNLGLKGVELICGVVISSIEWTPQNGYLTSAQKLQRKLIVNDNQEDIDRVYEQNP</sequence>
<evidence type="ECO:0000259" key="7">
    <source>
        <dbReference type="Pfam" id="PF00501"/>
    </source>
</evidence>
<dbReference type="GO" id="GO:0005524">
    <property type="term" value="F:ATP binding"/>
    <property type="evidence" value="ECO:0007669"/>
    <property type="project" value="UniProtKB-KW"/>
</dbReference>
<keyword evidence="3" id="KW-0547">Nucleotide-binding</keyword>
<dbReference type="Proteomes" id="UP000761534">
    <property type="component" value="Unassembled WGS sequence"/>
</dbReference>
<protein>
    <recommendedName>
        <fullName evidence="7">AMP-dependent synthetase/ligase domain-containing protein</fullName>
    </recommendedName>
</protein>
<evidence type="ECO:0000256" key="4">
    <source>
        <dbReference type="ARBA" id="ARBA00022840"/>
    </source>
</evidence>
<dbReference type="AlphaFoldDB" id="A0A642V8L5"/>
<keyword evidence="4" id="KW-0067">ATP-binding</keyword>
<comment type="catalytic activity">
    <reaction evidence="5">
        <text>a long-chain fatty acid + ATP + CoA = a long-chain fatty acyl-CoA + AMP + diphosphate</text>
        <dbReference type="Rhea" id="RHEA:15421"/>
        <dbReference type="ChEBI" id="CHEBI:30616"/>
        <dbReference type="ChEBI" id="CHEBI:33019"/>
        <dbReference type="ChEBI" id="CHEBI:57287"/>
        <dbReference type="ChEBI" id="CHEBI:57560"/>
        <dbReference type="ChEBI" id="CHEBI:83139"/>
        <dbReference type="ChEBI" id="CHEBI:456215"/>
        <dbReference type="EC" id="6.2.1.3"/>
    </reaction>
</comment>